<dbReference type="EMBL" id="NMTQ01000037">
    <property type="protein sequence ID" value="PDX57272.1"/>
    <property type="molecule type" value="Genomic_DNA"/>
</dbReference>
<dbReference type="RefSeq" id="WP_005941263.1">
    <property type="nucleotide sequence ID" value="NZ_CP065382.1"/>
</dbReference>
<dbReference type="PIRSF" id="PIRSF021377">
    <property type="entry name" value="YtfJ"/>
    <property type="match status" value="1"/>
</dbReference>
<keyword evidence="2" id="KW-1185">Reference proteome</keyword>
<evidence type="ECO:0000313" key="2">
    <source>
        <dbReference type="Proteomes" id="UP000220752"/>
    </source>
</evidence>
<organism evidence="1 2">
    <name type="scientific">Faecalibacterium langellae</name>
    <dbReference type="NCBI Taxonomy" id="3435293"/>
    <lineage>
        <taxon>Bacteria</taxon>
        <taxon>Bacillati</taxon>
        <taxon>Bacillota</taxon>
        <taxon>Clostridia</taxon>
        <taxon>Eubacteriales</taxon>
        <taxon>Oscillospiraceae</taxon>
        <taxon>Faecalibacterium</taxon>
    </lineage>
</organism>
<proteinExistence type="predicted"/>
<dbReference type="PANTHER" id="PTHR39162:SF1">
    <property type="entry name" value="SPORULATION PROTEIN YTFJ"/>
    <property type="match status" value="1"/>
</dbReference>
<dbReference type="InterPro" id="IPR014229">
    <property type="entry name" value="Spore_YtfJ"/>
</dbReference>
<dbReference type="PANTHER" id="PTHR39162">
    <property type="entry name" value="GLL3345 PROTEIN"/>
    <property type="match status" value="1"/>
</dbReference>
<gene>
    <name evidence="1" type="primary">ytfJ</name>
    <name evidence="1" type="ORF">CGS46_12140</name>
</gene>
<accession>A0A2A6Z7E0</accession>
<dbReference type="NCBIfam" id="TIGR02874">
    <property type="entry name" value="spore_ytfJ"/>
    <property type="match status" value="1"/>
</dbReference>
<reference evidence="1 2" key="1">
    <citation type="journal article" date="2017" name="Front. Microbiol.">
        <title>New Insights into the Diversity of the Genus Faecalibacterium.</title>
        <authorList>
            <person name="Benevides L."/>
            <person name="Burman S."/>
            <person name="Martin R."/>
            <person name="Robert V."/>
            <person name="Thomas M."/>
            <person name="Miquel S."/>
            <person name="Chain F."/>
            <person name="Sokol H."/>
            <person name="Bermudez-Humaran L.G."/>
            <person name="Morrison M."/>
            <person name="Langella P."/>
            <person name="Azevedo V.A."/>
            <person name="Chatel J.M."/>
            <person name="Soares S."/>
        </authorList>
    </citation>
    <scope>NUCLEOTIDE SEQUENCE [LARGE SCALE GENOMIC DNA]</scope>
    <source>
        <strain evidence="2">CNCM I-4540</strain>
    </source>
</reference>
<name>A0A2A6Z7E0_9FIRM</name>
<comment type="caution">
    <text evidence="1">The sequence shown here is derived from an EMBL/GenBank/DDBJ whole genome shotgun (WGS) entry which is preliminary data.</text>
</comment>
<dbReference type="Pfam" id="PF09579">
    <property type="entry name" value="Spore_YtfJ"/>
    <property type="match status" value="1"/>
</dbReference>
<evidence type="ECO:0000313" key="1">
    <source>
        <dbReference type="EMBL" id="PDX57272.1"/>
    </source>
</evidence>
<sequence>MAEHPIQGLMNVTMEKIHQMVDSNTIIGKPIITEDGTTILPVSKVSFGFASGGTDFDGKNAANKDLFGGGSGAGVNIQPVAFLVVKDGCVRTIQLSDNADTINRALTMLPELVDKVAALIKKDEKKEEPAAPAEQ</sequence>
<dbReference type="AlphaFoldDB" id="A0A2A6Z7E0"/>
<dbReference type="Proteomes" id="UP000220752">
    <property type="component" value="Unassembled WGS sequence"/>
</dbReference>
<protein>
    <submittedName>
        <fullName evidence="1">Sporulation protein YtfJ</fullName>
    </submittedName>
</protein>